<dbReference type="InterPro" id="IPR029063">
    <property type="entry name" value="SAM-dependent_MTases_sf"/>
</dbReference>
<evidence type="ECO:0000313" key="1">
    <source>
        <dbReference type="EMBL" id="CAB4544270.1"/>
    </source>
</evidence>
<accession>A0A6J6BYV1</accession>
<dbReference type="EMBL" id="CAEZSH010000121">
    <property type="protein sequence ID" value="CAB4544270.1"/>
    <property type="molecule type" value="Genomic_DNA"/>
</dbReference>
<dbReference type="PRINTS" id="PR00507">
    <property type="entry name" value="N12N6MTFRASE"/>
</dbReference>
<reference evidence="1" key="1">
    <citation type="submission" date="2020-05" db="EMBL/GenBank/DDBJ databases">
        <authorList>
            <person name="Chiriac C."/>
            <person name="Salcher M."/>
            <person name="Ghai R."/>
            <person name="Kavagutti S V."/>
        </authorList>
    </citation>
    <scope>NUCLEOTIDE SEQUENCE</scope>
</reference>
<sequence length="293" mass="32209">MTKPAAKNLKTASAVKVRAGNTRITGKEQYYTPAPLAAKLVAEVAALVGDLTSRTVIEPAGGTGSFVEAAEAAGAAKVLSVDIEPKHARVNTGDFLEVELAAHNAITISNPPFGRNNSLSIPFFNRAAEVSEYIAFIVPRSWRKWSVINRLDRRFHLVSDHDLTLDYLDDAGQSLSSRKLLATCFQVWQRRDALRELVKVTDHGFVSKCSPAEADVALTVFGFGCGTVRTEFERKPNSTRMFLKLGHPRALEALQSVDFSRFYKNTAYTEALAFGEINFLVNEYITGDSGLRH</sequence>
<protein>
    <submittedName>
        <fullName evidence="1">Unannotated protein</fullName>
    </submittedName>
</protein>
<organism evidence="1">
    <name type="scientific">freshwater metagenome</name>
    <dbReference type="NCBI Taxonomy" id="449393"/>
    <lineage>
        <taxon>unclassified sequences</taxon>
        <taxon>metagenomes</taxon>
        <taxon>ecological metagenomes</taxon>
    </lineage>
</organism>
<proteinExistence type="predicted"/>
<name>A0A6J6BYV1_9ZZZZ</name>
<dbReference type="Gene3D" id="3.40.50.150">
    <property type="entry name" value="Vaccinia Virus protein VP39"/>
    <property type="match status" value="1"/>
</dbReference>
<dbReference type="SUPFAM" id="SSF53335">
    <property type="entry name" value="S-adenosyl-L-methionine-dependent methyltransferases"/>
    <property type="match status" value="1"/>
</dbReference>
<gene>
    <name evidence="1" type="ORF">UFOPK1410_00859</name>
</gene>
<dbReference type="AlphaFoldDB" id="A0A6J6BYV1"/>